<evidence type="ECO:0000256" key="1">
    <source>
        <dbReference type="ARBA" id="ARBA00004123"/>
    </source>
</evidence>
<feature type="region of interest" description="Disordered" evidence="10">
    <location>
        <begin position="50"/>
        <end position="130"/>
    </location>
</feature>
<dbReference type="SMART" id="SM00384">
    <property type="entry name" value="AT_hook"/>
    <property type="match status" value="3"/>
</dbReference>
<accession>A0A8H7XWK5</accession>
<proteinExistence type="predicted"/>
<keyword evidence="4" id="KW-0378">Hydrolase</keyword>
<keyword evidence="5" id="KW-0269">Exonuclease</keyword>
<evidence type="ECO:0000256" key="9">
    <source>
        <dbReference type="ARBA" id="ARBA00042761"/>
    </source>
</evidence>
<dbReference type="InterPro" id="IPR046616">
    <property type="entry name" value="DUF6729"/>
</dbReference>
<dbReference type="GO" id="GO:0005634">
    <property type="term" value="C:nucleus"/>
    <property type="evidence" value="ECO:0007669"/>
    <property type="project" value="UniProtKB-SubCell"/>
</dbReference>
<feature type="region of interest" description="Disordered" evidence="10">
    <location>
        <begin position="1"/>
        <end position="37"/>
    </location>
</feature>
<feature type="compositionally biased region" description="Polar residues" evidence="10">
    <location>
        <begin position="1"/>
        <end position="13"/>
    </location>
</feature>
<dbReference type="InterPro" id="IPR002562">
    <property type="entry name" value="3'-5'_exonuclease_dom"/>
</dbReference>
<dbReference type="InterPro" id="IPR017956">
    <property type="entry name" value="AT_hook_DNA-bd_motif"/>
</dbReference>
<dbReference type="PANTHER" id="PTHR13620">
    <property type="entry name" value="3-5 EXONUCLEASE"/>
    <property type="match status" value="1"/>
</dbReference>
<gene>
    <name evidence="12" type="ORF">JR316_007386</name>
</gene>
<dbReference type="SMART" id="SM00474">
    <property type="entry name" value="35EXOc"/>
    <property type="match status" value="1"/>
</dbReference>
<feature type="domain" description="3'-5' exonuclease" evidence="11">
    <location>
        <begin position="653"/>
        <end position="847"/>
    </location>
</feature>
<dbReference type="PANTHER" id="PTHR13620:SF109">
    <property type="entry name" value="3'-5' EXONUCLEASE"/>
    <property type="match status" value="1"/>
</dbReference>
<evidence type="ECO:0000256" key="7">
    <source>
        <dbReference type="ARBA" id="ARBA00023242"/>
    </source>
</evidence>
<evidence type="ECO:0000256" key="2">
    <source>
        <dbReference type="ARBA" id="ARBA00022722"/>
    </source>
</evidence>
<evidence type="ECO:0000256" key="5">
    <source>
        <dbReference type="ARBA" id="ARBA00022839"/>
    </source>
</evidence>
<feature type="compositionally biased region" description="Acidic residues" evidence="10">
    <location>
        <begin position="217"/>
        <end position="228"/>
    </location>
</feature>
<keyword evidence="3" id="KW-0479">Metal-binding</keyword>
<evidence type="ECO:0000256" key="4">
    <source>
        <dbReference type="ARBA" id="ARBA00022801"/>
    </source>
</evidence>
<keyword evidence="7" id="KW-0539">Nucleus</keyword>
<dbReference type="GO" id="GO:0006139">
    <property type="term" value="P:nucleobase-containing compound metabolic process"/>
    <property type="evidence" value="ECO:0007669"/>
    <property type="project" value="InterPro"/>
</dbReference>
<feature type="region of interest" description="Disordered" evidence="10">
    <location>
        <begin position="207"/>
        <end position="268"/>
    </location>
</feature>
<name>A0A8H7XWK5_PSICU</name>
<protein>
    <recommendedName>
        <fullName evidence="8">3'-5' exonuclease</fullName>
    </recommendedName>
    <alternativeName>
        <fullName evidence="9">Werner Syndrome-like exonuclease</fullName>
    </alternativeName>
</protein>
<comment type="subcellular location">
    <subcellularLocation>
        <location evidence="1">Nucleus</location>
    </subcellularLocation>
</comment>
<evidence type="ECO:0000256" key="10">
    <source>
        <dbReference type="SAM" id="MobiDB-lite"/>
    </source>
</evidence>
<keyword evidence="2" id="KW-0540">Nuclease</keyword>
<evidence type="ECO:0000256" key="8">
    <source>
        <dbReference type="ARBA" id="ARBA00040531"/>
    </source>
</evidence>
<dbReference type="GO" id="GO:0008408">
    <property type="term" value="F:3'-5' exonuclease activity"/>
    <property type="evidence" value="ECO:0007669"/>
    <property type="project" value="InterPro"/>
</dbReference>
<dbReference type="InterPro" id="IPR036397">
    <property type="entry name" value="RNaseH_sf"/>
</dbReference>
<keyword evidence="6" id="KW-0460">Magnesium</keyword>
<organism evidence="12">
    <name type="scientific">Psilocybe cubensis</name>
    <name type="common">Psychedelic mushroom</name>
    <name type="synonym">Stropharia cubensis</name>
    <dbReference type="NCBI Taxonomy" id="181762"/>
    <lineage>
        <taxon>Eukaryota</taxon>
        <taxon>Fungi</taxon>
        <taxon>Dikarya</taxon>
        <taxon>Basidiomycota</taxon>
        <taxon>Agaricomycotina</taxon>
        <taxon>Agaricomycetes</taxon>
        <taxon>Agaricomycetidae</taxon>
        <taxon>Agaricales</taxon>
        <taxon>Agaricineae</taxon>
        <taxon>Strophariaceae</taxon>
        <taxon>Psilocybe</taxon>
    </lineage>
</organism>
<dbReference type="SUPFAM" id="SSF53098">
    <property type="entry name" value="Ribonuclease H-like"/>
    <property type="match status" value="1"/>
</dbReference>
<dbReference type="Pfam" id="PF20499">
    <property type="entry name" value="DUF6729"/>
    <property type="match status" value="1"/>
</dbReference>
<feature type="region of interest" description="Disordered" evidence="10">
    <location>
        <begin position="944"/>
        <end position="967"/>
    </location>
</feature>
<reference evidence="12" key="1">
    <citation type="submission" date="2021-02" db="EMBL/GenBank/DDBJ databases">
        <title>Psilocybe cubensis genome.</title>
        <authorList>
            <person name="Mckernan K.J."/>
            <person name="Crawford S."/>
            <person name="Trippe A."/>
            <person name="Kane L.T."/>
            <person name="Mclaughlin S."/>
        </authorList>
    </citation>
    <scope>NUCLEOTIDE SEQUENCE [LARGE SCALE GENOMIC DNA]</scope>
    <source>
        <strain evidence="12">MGC-MH-2018</strain>
    </source>
</reference>
<dbReference type="InterPro" id="IPR051132">
    <property type="entry name" value="3-5_Exonuclease_domain"/>
</dbReference>
<feature type="compositionally biased region" description="Basic and acidic residues" evidence="10">
    <location>
        <begin position="1467"/>
        <end position="1482"/>
    </location>
</feature>
<evidence type="ECO:0000256" key="3">
    <source>
        <dbReference type="ARBA" id="ARBA00022723"/>
    </source>
</evidence>
<dbReference type="Pfam" id="PF01612">
    <property type="entry name" value="DNA_pol_A_exo1"/>
    <property type="match status" value="1"/>
</dbReference>
<dbReference type="Gene3D" id="3.30.420.10">
    <property type="entry name" value="Ribonuclease H-like superfamily/Ribonuclease H"/>
    <property type="match status" value="1"/>
</dbReference>
<comment type="caution">
    <text evidence="12">The sequence shown here is derived from an EMBL/GenBank/DDBJ whole genome shotgun (WGS) entry which is preliminary data.</text>
</comment>
<feature type="compositionally biased region" description="Acidic residues" evidence="10">
    <location>
        <begin position="240"/>
        <end position="264"/>
    </location>
</feature>
<feature type="region of interest" description="Disordered" evidence="10">
    <location>
        <begin position="1463"/>
        <end position="1485"/>
    </location>
</feature>
<dbReference type="GO" id="GO:0046872">
    <property type="term" value="F:metal ion binding"/>
    <property type="evidence" value="ECO:0007669"/>
    <property type="project" value="UniProtKB-KW"/>
</dbReference>
<evidence type="ECO:0000256" key="6">
    <source>
        <dbReference type="ARBA" id="ARBA00022842"/>
    </source>
</evidence>
<sequence length="1602" mass="179768">MDLESSYPQQSTRLGGPLLSHVSERTFDVPMPSQPREKEVHTLFNVTTPAHFHESGSATPYPVDLISRPRKRGRPLGSKSKSRAVGEDTDSSAHRRPVGRPKGSGTKAQQTPVVKKAVGRPRKSKPQISIEFGRVTIPGTFQPSRPPSGLPFPLHRGNSMPNLSGGSPLVSVDPSTRQTLPNPLFAQNPVLPNVSEPTSLSTIEIIPDEDPQRPVELADEDQDEDEETGMSGEGIGVDVGFEENQDEKGDELDPVDENVEDSEYQENTGRRIRHARPVWLLEAFEAKVLESAPEKRDKHGLPPLYSKNCSFWFPRPAIYFILQRNKPSPHELWDIRFYLWDPQALFKRIPCPICKSTLQRHANISYPRRCIDIDSEFYLIGYRYRCSVCTHPKSGKHTVTFNSWDSRILSALPQDLAAEFPAILSHRSAISKRLFQYVRSSFQNGLGAKQISDTIRVHHLLKYDELHLQYLNQLAGRKLDKWREEKYMSFPRFDDISPHGRHGFTPSAQWIRNMYDRFIMEHIHDFNQHMSMLSAEICALDHSHKVITKHIAKVNGEEIFTGLLTVTNERGEIRSCSLVATKSHSQYQLALKQMLHSLKMYGHSEPKLAFTDNVASDKAFLEDAWPSLRESVVPVEKYPDLEPLAVPTPPIAIFVKSTASAIDAAMASILDDLDPSHPDKKIVIGFDSEWNVEVSSNGHILHRGQTAIIQIAYKSSIYILQIGDMLAGGTLPSQLRILLENPNIVKAGRLVEADLKHLQTASQSPKPFVGALDLAKYAKDKMVISSARCSLADLCALVLGKRLNKNVPERISSAWENEILTRDQLAYAACDAYACICIYNKLSTLETPQVLPSQFNAGIPVLLFNTDKASVIARGKISSHKDDRQLDGINITTTRTAVDIEEVFVPGALISSHRNCSLASFGTPPFTLVCLRSHLKTFSPTFWTHHSSQSDSSSRAQTSPMSLDQSSNQDLLTASLAELDDNDLSLDATFDDDSIPSIGNLVVENHRPTSAPPITTDHPRNIDPESASLGQQVLDQYPNTWDSTIRSRVLKDVFHVFNMFHISSTHGLRAEFARQLRDAIFIPDGEDRAKISAWGAMQTPPLTFEQIQKLRPRWLWKRCKRIIPPADILHGLLKKVFETFGPLKDATTGAPLFNFNDWKTSGHILDLTRRGFISDPPGIPLYAAIGIDSAAPSLTIYRCFRGTNMTEGGVHTHLRSHLPSSGASVQHVYSCLADFTLHHNLVVGTFNSTGQKYRSHFSIWLTNSIQERLSFLHDVLINPVEITGWVNGNLYIPTTETLGILPIPTSIRIATGMSEFIPSIDKKQRHAFLAQMQHTRKPILPIHNDIEKQLFRDLMQANPDYNSLTSGPIWKKAVKVWNHYADINSEISYKLIEQLKSYYAHWKTNLNVKESLFTTYDIRKPLAAILSNPSRSVTAPRVPEKTLKPLSVDDGLLPTSVSVGTFNTNRSEVHGNNKDTPVHDDQQTPLQSANSDLLLPHSTTRKTFTTATNLAVHNRVNREALSEKRVREQIQRSHALDKGKRPRTCAKCGSTQCSGRQRVKHCHNRCRDCGNVKCKGRYTKRPDKPCYVGWVDVPEERWPKLT</sequence>
<evidence type="ECO:0000259" key="11">
    <source>
        <dbReference type="SMART" id="SM00474"/>
    </source>
</evidence>
<feature type="compositionally biased region" description="Polar residues" evidence="10">
    <location>
        <begin position="955"/>
        <end position="967"/>
    </location>
</feature>
<dbReference type="GO" id="GO:0003677">
    <property type="term" value="F:DNA binding"/>
    <property type="evidence" value="ECO:0007669"/>
    <property type="project" value="InterPro"/>
</dbReference>
<dbReference type="EMBL" id="JAFIQS010000007">
    <property type="protein sequence ID" value="KAG5167049.1"/>
    <property type="molecule type" value="Genomic_DNA"/>
</dbReference>
<dbReference type="InterPro" id="IPR012337">
    <property type="entry name" value="RNaseH-like_sf"/>
</dbReference>
<evidence type="ECO:0000313" key="12">
    <source>
        <dbReference type="EMBL" id="KAG5167049.1"/>
    </source>
</evidence>